<dbReference type="AlphaFoldDB" id="A0A0D2JWR6"/>
<keyword evidence="3" id="KW-1185">Reference proteome</keyword>
<sequence length="248" mass="26124">MGGWDAVAASVSGVNPSAYGFQGGPMYRPVLKPTEYTDDTLMTVPVLDPEILRGRRDGLKDEGALGVHSKKEGNFGGRPGLFRHNPSSSQSSSHGKVNVSIRQVTRTEYLKHYAKDELGRYVGTEDPAEDCILNGEDSSRWRGREAGSGMAAGEGESTSAEGGQLGQTEMVDVAQDEAVGKGNRPGRPSKREEKSSTGGNGAVEVDGAYIVPDPVGAPMRVVNGGRNKSRFSLFKGLRGGDGGGGVIR</sequence>
<proteinExistence type="predicted"/>
<dbReference type="VEuPathDB" id="FungiDB:Z520_09229"/>
<dbReference type="RefSeq" id="XP_016629042.1">
    <property type="nucleotide sequence ID" value="XM_016779723.1"/>
</dbReference>
<reference evidence="2 3" key="1">
    <citation type="submission" date="2015-01" db="EMBL/GenBank/DDBJ databases">
        <title>The Genome Sequence of Fonsecaea multimorphosa CBS 102226.</title>
        <authorList>
            <consortium name="The Broad Institute Genomics Platform"/>
            <person name="Cuomo C."/>
            <person name="de Hoog S."/>
            <person name="Gorbushina A."/>
            <person name="Stielow B."/>
            <person name="Teixiera M."/>
            <person name="Abouelleil A."/>
            <person name="Chapman S.B."/>
            <person name="Priest M."/>
            <person name="Young S.K."/>
            <person name="Wortman J."/>
            <person name="Nusbaum C."/>
            <person name="Birren B."/>
        </authorList>
    </citation>
    <scope>NUCLEOTIDE SEQUENCE [LARGE SCALE GENOMIC DNA]</scope>
    <source>
        <strain evidence="2 3">CBS 102226</strain>
    </source>
</reference>
<feature type="region of interest" description="Disordered" evidence="1">
    <location>
        <begin position="127"/>
        <end position="205"/>
    </location>
</feature>
<dbReference type="GeneID" id="27714975"/>
<evidence type="ECO:0000313" key="3">
    <source>
        <dbReference type="Proteomes" id="UP000053411"/>
    </source>
</evidence>
<name>A0A0D2JWR6_9EURO</name>
<feature type="compositionally biased region" description="Low complexity" evidence="1">
    <location>
        <begin position="147"/>
        <end position="162"/>
    </location>
</feature>
<dbReference type="OrthoDB" id="4158258at2759"/>
<evidence type="ECO:0000256" key="1">
    <source>
        <dbReference type="SAM" id="MobiDB-lite"/>
    </source>
</evidence>
<dbReference type="EMBL" id="KN848084">
    <property type="protein sequence ID" value="KIX94919.1"/>
    <property type="molecule type" value="Genomic_DNA"/>
</dbReference>
<dbReference type="Proteomes" id="UP000053411">
    <property type="component" value="Unassembled WGS sequence"/>
</dbReference>
<gene>
    <name evidence="2" type="ORF">Z520_09229</name>
</gene>
<accession>A0A0D2JWR6</accession>
<organism evidence="2 3">
    <name type="scientific">Fonsecaea multimorphosa CBS 102226</name>
    <dbReference type="NCBI Taxonomy" id="1442371"/>
    <lineage>
        <taxon>Eukaryota</taxon>
        <taxon>Fungi</taxon>
        <taxon>Dikarya</taxon>
        <taxon>Ascomycota</taxon>
        <taxon>Pezizomycotina</taxon>
        <taxon>Eurotiomycetes</taxon>
        <taxon>Chaetothyriomycetidae</taxon>
        <taxon>Chaetothyriales</taxon>
        <taxon>Herpotrichiellaceae</taxon>
        <taxon>Fonsecaea</taxon>
    </lineage>
</organism>
<protein>
    <submittedName>
        <fullName evidence="2">Uncharacterized protein</fullName>
    </submittedName>
</protein>
<evidence type="ECO:0000313" key="2">
    <source>
        <dbReference type="EMBL" id="KIX94919.1"/>
    </source>
</evidence>